<dbReference type="Pfam" id="PF02630">
    <property type="entry name" value="SCO1-SenC"/>
    <property type="match status" value="1"/>
</dbReference>
<dbReference type="SUPFAM" id="SSF52833">
    <property type="entry name" value="Thioredoxin-like"/>
    <property type="match status" value="1"/>
</dbReference>
<comment type="similarity">
    <text evidence="1">Belongs to the SCO1/2 family.</text>
</comment>
<gene>
    <name evidence="2" type="ORF">METZ01_LOCUS274770</name>
</gene>
<evidence type="ECO:0000256" key="1">
    <source>
        <dbReference type="ARBA" id="ARBA00010996"/>
    </source>
</evidence>
<sequence length="84" mass="9440">MFKILYVLIGLIAFGAVVSGVYKVSDYYANVIETNLIREAKLYDAHGHHWQISELNEQIGIIYFGYTSCPDICPNALNNLSITL</sequence>
<evidence type="ECO:0008006" key="3">
    <source>
        <dbReference type="Google" id="ProtNLM"/>
    </source>
</evidence>
<accession>A0A382KD29</accession>
<dbReference type="Gene3D" id="3.40.30.10">
    <property type="entry name" value="Glutaredoxin"/>
    <property type="match status" value="1"/>
</dbReference>
<protein>
    <recommendedName>
        <fullName evidence="3">SCO family protein</fullName>
    </recommendedName>
</protein>
<reference evidence="2" key="1">
    <citation type="submission" date="2018-05" db="EMBL/GenBank/DDBJ databases">
        <authorList>
            <person name="Lanie J.A."/>
            <person name="Ng W.-L."/>
            <person name="Kazmierczak K.M."/>
            <person name="Andrzejewski T.M."/>
            <person name="Davidsen T.M."/>
            <person name="Wayne K.J."/>
            <person name="Tettelin H."/>
            <person name="Glass J.I."/>
            <person name="Rusch D."/>
            <person name="Podicherti R."/>
            <person name="Tsui H.-C.T."/>
            <person name="Winkler M.E."/>
        </authorList>
    </citation>
    <scope>NUCLEOTIDE SEQUENCE</scope>
</reference>
<name>A0A382KD29_9ZZZZ</name>
<dbReference type="InterPro" id="IPR036249">
    <property type="entry name" value="Thioredoxin-like_sf"/>
</dbReference>
<evidence type="ECO:0000313" key="2">
    <source>
        <dbReference type="EMBL" id="SVC21916.1"/>
    </source>
</evidence>
<feature type="non-terminal residue" evidence="2">
    <location>
        <position position="84"/>
    </location>
</feature>
<dbReference type="InterPro" id="IPR003782">
    <property type="entry name" value="SCO1/SenC"/>
</dbReference>
<dbReference type="EMBL" id="UINC01079682">
    <property type="protein sequence ID" value="SVC21916.1"/>
    <property type="molecule type" value="Genomic_DNA"/>
</dbReference>
<dbReference type="AlphaFoldDB" id="A0A382KD29"/>
<organism evidence="2">
    <name type="scientific">marine metagenome</name>
    <dbReference type="NCBI Taxonomy" id="408172"/>
    <lineage>
        <taxon>unclassified sequences</taxon>
        <taxon>metagenomes</taxon>
        <taxon>ecological metagenomes</taxon>
    </lineage>
</organism>
<proteinExistence type="inferred from homology"/>